<evidence type="ECO:0000256" key="1">
    <source>
        <dbReference type="SAM" id="MobiDB-lite"/>
    </source>
</evidence>
<evidence type="ECO:0000313" key="3">
    <source>
        <dbReference type="Proteomes" id="UP000247480"/>
    </source>
</evidence>
<proteinExistence type="predicted"/>
<feature type="region of interest" description="Disordered" evidence="1">
    <location>
        <begin position="22"/>
        <end position="121"/>
    </location>
</feature>
<reference evidence="2 3" key="1">
    <citation type="submission" date="2018-04" db="EMBL/GenBank/DDBJ databases">
        <title>Draft genome sequence of Pseudomonas syringae pv. actinidiae biovar 1 strains isolated from kiwifruit in Kagawa prefecture.</title>
        <authorList>
            <person name="Tabuchi M."/>
            <person name="Saito M."/>
            <person name="Fujiwara S."/>
            <person name="Sasa N."/>
            <person name="Akimitsu K."/>
            <person name="Gomi K."/>
            <person name="Konishi-Sugita S."/>
            <person name="Hamano K."/>
            <person name="Kataoka I."/>
        </authorList>
    </citation>
    <scope>NUCLEOTIDE SEQUENCE [LARGE SCALE GENOMIC DNA]</scope>
    <source>
        <strain evidence="2 3">MAFF212206</strain>
    </source>
</reference>
<feature type="compositionally biased region" description="Polar residues" evidence="1">
    <location>
        <begin position="45"/>
        <end position="54"/>
    </location>
</feature>
<protein>
    <submittedName>
        <fullName evidence="2">Uncharacterized protein</fullName>
    </submittedName>
</protein>
<feature type="compositionally biased region" description="Polar residues" evidence="1">
    <location>
        <begin position="73"/>
        <end position="88"/>
    </location>
</feature>
<accession>A0A2V0QI86</accession>
<dbReference type="AlphaFoldDB" id="A0A2V0QI86"/>
<name>A0A2V0QI86_PSESF</name>
<feature type="compositionally biased region" description="Low complexity" evidence="1">
    <location>
        <begin position="56"/>
        <end position="69"/>
    </location>
</feature>
<dbReference type="EMBL" id="BGJZ01000316">
    <property type="protein sequence ID" value="GBH12661.1"/>
    <property type="molecule type" value="Genomic_DNA"/>
</dbReference>
<feature type="compositionally biased region" description="Low complexity" evidence="1">
    <location>
        <begin position="99"/>
        <end position="113"/>
    </location>
</feature>
<evidence type="ECO:0000313" key="2">
    <source>
        <dbReference type="EMBL" id="GBH12661.1"/>
    </source>
</evidence>
<dbReference type="Proteomes" id="UP000247480">
    <property type="component" value="Unassembled WGS sequence"/>
</dbReference>
<sequence length="121" mass="13297">MAWSSARRRTLLISKRRVIGSKQITPRMSLMKPGNSSRPPPTATIRPSSISWAGNSPRARLSRARSAVANPATRITNSPSMEVATTSRKVQRKPIDIPTRTSRNSSSTGNNKNSSKKTRIK</sequence>
<comment type="caution">
    <text evidence="2">The sequence shown here is derived from an EMBL/GenBank/DDBJ whole genome shotgun (WGS) entry which is preliminary data.</text>
</comment>
<gene>
    <name evidence="2" type="ORF">KPSA1_06132</name>
</gene>
<organism evidence="2 3">
    <name type="scientific">Pseudomonas syringae pv. actinidiae</name>
    <dbReference type="NCBI Taxonomy" id="103796"/>
    <lineage>
        <taxon>Bacteria</taxon>
        <taxon>Pseudomonadati</taxon>
        <taxon>Pseudomonadota</taxon>
        <taxon>Gammaproteobacteria</taxon>
        <taxon>Pseudomonadales</taxon>
        <taxon>Pseudomonadaceae</taxon>
        <taxon>Pseudomonas</taxon>
        <taxon>Pseudomonas syringae</taxon>
    </lineage>
</organism>